<evidence type="ECO:0000313" key="4">
    <source>
        <dbReference type="EMBL" id="AIM52042.1"/>
    </source>
</evidence>
<dbReference type="PIRSF" id="PIRSF002131">
    <property type="entry name" value="Ribosomal_S11"/>
    <property type="match status" value="1"/>
</dbReference>
<organism evidence="4">
    <name type="scientific">Gloeochaete wittrockiana</name>
    <dbReference type="NCBI Taxonomy" id="38269"/>
    <lineage>
        <taxon>Eukaryota</taxon>
        <taxon>Glaucocystophyceae</taxon>
        <taxon>Gloeochaetales</taxon>
        <taxon>Gloeochaetaceae</taxon>
        <taxon>Gloeochaete</taxon>
    </lineage>
</organism>
<dbReference type="GO" id="GO:1990904">
    <property type="term" value="C:ribonucleoprotein complex"/>
    <property type="evidence" value="ECO:0007669"/>
    <property type="project" value="UniProtKB-KW"/>
</dbReference>
<dbReference type="InterPro" id="IPR036967">
    <property type="entry name" value="Ribosomal_uS11_sf"/>
</dbReference>
<dbReference type="InterPro" id="IPR001971">
    <property type="entry name" value="Ribosomal_uS11"/>
</dbReference>
<dbReference type="RefSeq" id="YP_009092456.1">
    <property type="nucleotide sequence ID" value="NC_025293.1"/>
</dbReference>
<sequence length="119" mass="13435">MININYSIIHVHSSLNNVIFSLINSKGALVYQTSCGKAGFKKAKRSTFYAIQKALDTFNMDITKKIIQPFLFVVYVRGINKNSNYAVRYLRKLGINVAAVINVTPIRHGGCKLKKSRRL</sequence>
<keyword evidence="4" id="KW-0496">Mitochondrion</keyword>
<dbReference type="GeneID" id="20832925"/>
<dbReference type="GO" id="GO:0005840">
    <property type="term" value="C:ribosome"/>
    <property type="evidence" value="ECO:0007669"/>
    <property type="project" value="UniProtKB-KW"/>
</dbReference>
<keyword evidence="3" id="KW-0687">Ribonucleoprotein</keyword>
<dbReference type="GO" id="GO:0006412">
    <property type="term" value="P:translation"/>
    <property type="evidence" value="ECO:0007669"/>
    <property type="project" value="InterPro"/>
</dbReference>
<reference evidence="4" key="2">
    <citation type="submission" date="2014-05" db="EMBL/GenBank/DDBJ databases">
        <authorList>
            <person name="Jackson C.J."/>
            <person name="Reyes-Prieto A."/>
        </authorList>
    </citation>
    <scope>NUCLEOTIDE SEQUENCE</scope>
    <source>
        <strain evidence="4">SAG 46.84</strain>
    </source>
</reference>
<dbReference type="Pfam" id="PF00411">
    <property type="entry name" value="Ribosomal_S11"/>
    <property type="match status" value="1"/>
</dbReference>
<dbReference type="Gene3D" id="3.30.420.80">
    <property type="entry name" value="Ribosomal protein S11"/>
    <property type="match status" value="1"/>
</dbReference>
<evidence type="ECO:0000256" key="3">
    <source>
        <dbReference type="ARBA" id="ARBA00023274"/>
    </source>
</evidence>
<protein>
    <submittedName>
        <fullName evidence="4">Ribosomal protein S11</fullName>
    </submittedName>
</protein>
<geneLocation type="mitochondrion" evidence="4"/>
<name>A0A096Y6U9_9EUKA</name>
<dbReference type="PANTHER" id="PTHR11759">
    <property type="entry name" value="40S RIBOSOMAL PROTEIN S14/30S RIBOSOMAL PROTEIN S11"/>
    <property type="match status" value="1"/>
</dbReference>
<evidence type="ECO:0000256" key="2">
    <source>
        <dbReference type="ARBA" id="ARBA00022980"/>
    </source>
</evidence>
<reference evidence="4" key="1">
    <citation type="journal article" date="2014" name="Genome Biol. Evol.">
        <title>The mitochondrial genomes of the glaucophytes Gloeochaete wittrockiana and Cyanoptyche gloeocystis: multilocus phylogenetics suggests a monophyletic archaeplastida.</title>
        <authorList>
            <person name="Jackson C."/>
            <person name="Reyes-Prieto A."/>
        </authorList>
    </citation>
    <scope>NUCLEOTIDE SEQUENCE</scope>
    <source>
        <strain evidence="4">SAG 46.84</strain>
    </source>
</reference>
<comment type="similarity">
    <text evidence="1">Belongs to the universal ribosomal protein uS11 family.</text>
</comment>
<dbReference type="HAMAP" id="MF_01310">
    <property type="entry name" value="Ribosomal_uS11"/>
    <property type="match status" value="1"/>
</dbReference>
<dbReference type="AlphaFoldDB" id="A0A096Y6U9"/>
<dbReference type="GO" id="GO:0003735">
    <property type="term" value="F:structural constituent of ribosome"/>
    <property type="evidence" value="ECO:0007669"/>
    <property type="project" value="InterPro"/>
</dbReference>
<dbReference type="EMBL" id="KJ867410">
    <property type="protein sequence ID" value="AIM52042.1"/>
    <property type="molecule type" value="Genomic_DNA"/>
</dbReference>
<proteinExistence type="inferred from homology"/>
<evidence type="ECO:0000256" key="1">
    <source>
        <dbReference type="ARBA" id="ARBA00006194"/>
    </source>
</evidence>
<dbReference type="SUPFAM" id="SSF53137">
    <property type="entry name" value="Translational machinery components"/>
    <property type="match status" value="1"/>
</dbReference>
<gene>
    <name evidence="4" type="primary">rps11</name>
</gene>
<keyword evidence="2 4" id="KW-0689">Ribosomal protein</keyword>
<accession>A0A096Y6U9</accession>